<proteinExistence type="predicted"/>
<evidence type="ECO:0000313" key="3">
    <source>
        <dbReference type="Proteomes" id="UP001500620"/>
    </source>
</evidence>
<feature type="transmembrane region" description="Helical" evidence="1">
    <location>
        <begin position="20"/>
        <end position="47"/>
    </location>
</feature>
<feature type="transmembrane region" description="Helical" evidence="1">
    <location>
        <begin position="54"/>
        <end position="75"/>
    </location>
</feature>
<organism evidence="2 3">
    <name type="scientific">Dactylosporangium darangshiense</name>
    <dbReference type="NCBI Taxonomy" id="579108"/>
    <lineage>
        <taxon>Bacteria</taxon>
        <taxon>Bacillati</taxon>
        <taxon>Actinomycetota</taxon>
        <taxon>Actinomycetes</taxon>
        <taxon>Micromonosporales</taxon>
        <taxon>Micromonosporaceae</taxon>
        <taxon>Dactylosporangium</taxon>
    </lineage>
</organism>
<evidence type="ECO:0000313" key="2">
    <source>
        <dbReference type="EMBL" id="GAA4255060.1"/>
    </source>
</evidence>
<dbReference type="EMBL" id="BAABAT010000020">
    <property type="protein sequence ID" value="GAA4255060.1"/>
    <property type="molecule type" value="Genomic_DNA"/>
</dbReference>
<sequence>MGRVRGRLLLMSPATEDPEGFNALAGWIFSAFALPLALIFTGGAAIARATARGGIGWVVAGVVAFLAVCATPWLLKAVMAVIQ</sequence>
<protein>
    <recommendedName>
        <fullName evidence="4">Integral membrane protein</fullName>
    </recommendedName>
</protein>
<comment type="caution">
    <text evidence="2">The sequence shown here is derived from an EMBL/GenBank/DDBJ whole genome shotgun (WGS) entry which is preliminary data.</text>
</comment>
<gene>
    <name evidence="2" type="ORF">GCM10022255_062250</name>
</gene>
<accession>A0ABP8DFY6</accession>
<name>A0ABP8DFY6_9ACTN</name>
<keyword evidence="1" id="KW-0472">Membrane</keyword>
<keyword evidence="1" id="KW-0812">Transmembrane</keyword>
<keyword evidence="3" id="KW-1185">Reference proteome</keyword>
<evidence type="ECO:0008006" key="4">
    <source>
        <dbReference type="Google" id="ProtNLM"/>
    </source>
</evidence>
<reference evidence="3" key="1">
    <citation type="journal article" date="2019" name="Int. J. Syst. Evol. Microbiol.">
        <title>The Global Catalogue of Microorganisms (GCM) 10K type strain sequencing project: providing services to taxonomists for standard genome sequencing and annotation.</title>
        <authorList>
            <consortium name="The Broad Institute Genomics Platform"/>
            <consortium name="The Broad Institute Genome Sequencing Center for Infectious Disease"/>
            <person name="Wu L."/>
            <person name="Ma J."/>
        </authorList>
    </citation>
    <scope>NUCLEOTIDE SEQUENCE [LARGE SCALE GENOMIC DNA]</scope>
    <source>
        <strain evidence="3">JCM 17441</strain>
    </source>
</reference>
<evidence type="ECO:0000256" key="1">
    <source>
        <dbReference type="SAM" id="Phobius"/>
    </source>
</evidence>
<keyword evidence="1" id="KW-1133">Transmembrane helix</keyword>
<dbReference type="Proteomes" id="UP001500620">
    <property type="component" value="Unassembled WGS sequence"/>
</dbReference>